<sequence length="135" mass="15362">MNKSNLWGGFLVLLMLAGCSGSDAPTDLQLTKTLPSQLRNMQSKQFNQSNQKIVLQSIIKTLASLDFQIVRVDVQLGIIEAMQLDHDHIMQVNVVIQPASGRGSLVRINARYNQYPVEETQFYQRFFDTLSRNLY</sequence>
<evidence type="ECO:0000313" key="2">
    <source>
        <dbReference type="EMBL" id="CAI3925878.1"/>
    </source>
</evidence>
<keyword evidence="3" id="KW-1185">Reference proteome</keyword>
<evidence type="ECO:0008006" key="4">
    <source>
        <dbReference type="Google" id="ProtNLM"/>
    </source>
</evidence>
<keyword evidence="1" id="KW-0732">Signal</keyword>
<comment type="caution">
    <text evidence="2">The sequence shown here is derived from an EMBL/GenBank/DDBJ whole genome shotgun (WGS) entry which is preliminary data.</text>
</comment>
<reference evidence="2" key="1">
    <citation type="submission" date="2022-10" db="EMBL/GenBank/DDBJ databases">
        <authorList>
            <person name="Botero Cardona J."/>
        </authorList>
    </citation>
    <scope>NUCLEOTIDE SEQUENCE</scope>
    <source>
        <strain evidence="2">R-83534</strain>
    </source>
</reference>
<name>A0ABM9HIU0_9PROT</name>
<dbReference type="RefSeq" id="WP_034337332.1">
    <property type="nucleotide sequence ID" value="NZ_CAMXCH010000001.1"/>
</dbReference>
<evidence type="ECO:0000313" key="3">
    <source>
        <dbReference type="Proteomes" id="UP001154272"/>
    </source>
</evidence>
<evidence type="ECO:0000256" key="1">
    <source>
        <dbReference type="SAM" id="SignalP"/>
    </source>
</evidence>
<gene>
    <name evidence="2" type="ORF">R83534S58_LOCUS225</name>
</gene>
<feature type="chain" id="PRO_5046844181" description="DUF3568 family protein" evidence="1">
    <location>
        <begin position="25"/>
        <end position="135"/>
    </location>
</feature>
<dbReference type="Proteomes" id="UP001154272">
    <property type="component" value="Unassembled WGS sequence"/>
</dbReference>
<organism evidence="2 3">
    <name type="scientific">Commensalibacter papalotli</name>
    <name type="common">ex Botero et al. 2024</name>
    <dbReference type="NCBI Taxonomy" id="2972766"/>
    <lineage>
        <taxon>Bacteria</taxon>
        <taxon>Pseudomonadati</taxon>
        <taxon>Pseudomonadota</taxon>
        <taxon>Alphaproteobacteria</taxon>
        <taxon>Acetobacterales</taxon>
        <taxon>Acetobacteraceae</taxon>
    </lineage>
</organism>
<dbReference type="EMBL" id="CAMXCH010000001">
    <property type="protein sequence ID" value="CAI3925878.1"/>
    <property type="molecule type" value="Genomic_DNA"/>
</dbReference>
<accession>A0ABM9HIU0</accession>
<protein>
    <recommendedName>
        <fullName evidence="4">DUF3568 family protein</fullName>
    </recommendedName>
</protein>
<proteinExistence type="predicted"/>
<feature type="signal peptide" evidence="1">
    <location>
        <begin position="1"/>
        <end position="24"/>
    </location>
</feature>
<dbReference type="PROSITE" id="PS51257">
    <property type="entry name" value="PROKAR_LIPOPROTEIN"/>
    <property type="match status" value="1"/>
</dbReference>